<dbReference type="GO" id="GO:0071038">
    <property type="term" value="P:TRAMP-dependent tRNA surveillance pathway"/>
    <property type="evidence" value="ECO:0007669"/>
    <property type="project" value="TreeGrafter"/>
</dbReference>
<feature type="region of interest" description="Disordered" evidence="4">
    <location>
        <begin position="466"/>
        <end position="529"/>
    </location>
</feature>
<dbReference type="InterPro" id="IPR051644">
    <property type="entry name" value="TRAMP_AT-DNA-binding"/>
</dbReference>
<evidence type="ECO:0000313" key="6">
    <source>
        <dbReference type="Proteomes" id="UP000650467"/>
    </source>
</evidence>
<name>A0A835SJ10_CHLIN</name>
<feature type="region of interest" description="Disordered" evidence="4">
    <location>
        <begin position="1323"/>
        <end position="1358"/>
    </location>
</feature>
<feature type="region of interest" description="Disordered" evidence="4">
    <location>
        <begin position="911"/>
        <end position="951"/>
    </location>
</feature>
<dbReference type="GO" id="GO:0071035">
    <property type="term" value="P:nuclear polyadenylation-dependent rRNA catabolic process"/>
    <property type="evidence" value="ECO:0007669"/>
    <property type="project" value="TreeGrafter"/>
</dbReference>
<dbReference type="GO" id="GO:0003723">
    <property type="term" value="F:RNA binding"/>
    <property type="evidence" value="ECO:0007669"/>
    <property type="project" value="TreeGrafter"/>
</dbReference>
<accession>A0A835SJ10</accession>
<feature type="compositionally biased region" description="Polar residues" evidence="4">
    <location>
        <begin position="230"/>
        <end position="246"/>
    </location>
</feature>
<feature type="compositionally biased region" description="Low complexity" evidence="4">
    <location>
        <begin position="922"/>
        <end position="950"/>
    </location>
</feature>
<feature type="region of interest" description="Disordered" evidence="4">
    <location>
        <begin position="288"/>
        <end position="340"/>
    </location>
</feature>
<keyword evidence="2" id="KW-0677">Repeat</keyword>
<evidence type="ECO:0000256" key="2">
    <source>
        <dbReference type="ARBA" id="ARBA00022737"/>
    </source>
</evidence>
<dbReference type="EMBL" id="JAEHOC010000052">
    <property type="protein sequence ID" value="KAG2425837.1"/>
    <property type="molecule type" value="Genomic_DNA"/>
</dbReference>
<feature type="compositionally biased region" description="Polar residues" evidence="4">
    <location>
        <begin position="1234"/>
        <end position="1244"/>
    </location>
</feature>
<keyword evidence="6" id="KW-1185">Reference proteome</keyword>
<dbReference type="Proteomes" id="UP000650467">
    <property type="component" value="Unassembled WGS sequence"/>
</dbReference>
<feature type="compositionally biased region" description="Low complexity" evidence="4">
    <location>
        <begin position="707"/>
        <end position="726"/>
    </location>
</feature>
<dbReference type="GO" id="GO:0071039">
    <property type="term" value="P:nuclear polyadenylation-dependent CUT catabolic process"/>
    <property type="evidence" value="ECO:0007669"/>
    <property type="project" value="TreeGrafter"/>
</dbReference>
<evidence type="ECO:0000256" key="3">
    <source>
        <dbReference type="ARBA" id="ARBA00023242"/>
    </source>
</evidence>
<dbReference type="PANTHER" id="PTHR46543:SF2">
    <property type="entry name" value="AGAP013096-PA"/>
    <property type="match status" value="1"/>
</dbReference>
<keyword evidence="3" id="KW-0539">Nucleus</keyword>
<feature type="compositionally biased region" description="Polar residues" evidence="4">
    <location>
        <begin position="1332"/>
        <end position="1356"/>
    </location>
</feature>
<evidence type="ECO:0000256" key="1">
    <source>
        <dbReference type="ARBA" id="ARBA00004123"/>
    </source>
</evidence>
<dbReference type="GO" id="GO:0071037">
    <property type="term" value="P:nuclear polyadenylation-dependent snRNA catabolic process"/>
    <property type="evidence" value="ECO:0007669"/>
    <property type="project" value="TreeGrafter"/>
</dbReference>
<feature type="region of interest" description="Disordered" evidence="4">
    <location>
        <begin position="1388"/>
        <end position="1414"/>
    </location>
</feature>
<dbReference type="OrthoDB" id="551189at2759"/>
<sequence>MMRPDGPSGGRRPEEVDIGDIAAGITSDDDRLSPHVPLRTSKSRRNATALYAPSLDAPDPSEAAAAAAAVAAMPSVTPTGPFDPASAALKPRRNAYAMYSTDGAQTSSSGGGSGETAAVAAAALAGGGAHGGEDSRNGSRSAPLLQMAAAVLGGGTVPIAGEGHGDAAAAGAAGALWSDDAFRTQRAAAAGAMQQRPHRLISHDVAAGIAVGANNHNNAGLQGTWGLPRHQQQGSAAARLNSSSSQSLPDAAARLVAGLQLPDMPATAGQHQTAAGATAGVSAAAGAASAGSSRRRGEPSTAAADGADIAAAAPWGRRAGSEPAWREEDEAAAAAAPTDAETAAGAAADMDYAADDHAASAPLPVLMEGGVPLTLPPPVSVQVSSRSRKTVDLSGKGKLTLGMVGVFHPQLYMKGGDCIEVDGKMISRGKFEKMAGTATAKWHVSIKVLPSGTTIGKWLQQHGLPVLQGRPRKRRAASPLHDEDTDEPDEDIPEDDGSGDEDDNNPGSNRSSRRASRRDSAAAGGAGGAVAVAGGGPSRIGGVQALSAGGIGLGGTVALLPAGASPPQSQMSHQQQQQHGGGSSTPLPRLSVPGVSGGGAAAFARRSGDPRLGAAPVGTVTISQGLVDTRQGQAPQPPRGMAPSMYAAGVKLDDADGTDDDMLLSLLDTAGMMGDDTLPPPESGDLLVSAASQPASGSGFGGTAAYQSHQHQQQQQQQQLQLQLHSAPQQDASAQQRLLEGLRSGTPMPAPQQHQMQQQMQQFQQQQHSGHTLHPLLRGETSGVAGIGGGNGSGGLRSYDAQAGSADIASSELAGMYGSGFASSNPMGSASQQWAFSAPGHPVSADNANAFLLRQQLMQQQRQQQRQQQMPALGGLTLQHQQSLGLQGRSSGGFVPLQHARSSPAVALVTGGGSPAVGPSHQQMQRQQQQQGAATAAGGAFGPTAAATTTSLPASGSMRAWGQVGAATFESMMAGAGQGGSGHIGAALGAGTGSAVQGYMGGGTGAGGAVVSGAAAAAGASLLGGGSVTWGRAGGTAGAAAAGGGISGMFGFADGGSAATSGAGTAGRALACGSIYTFATGGLTSTTTIGGYSEDAFNRRSSILSNTPLELPSPPPPLGLQDVEMLAAVAQRITVAGSGGSMSSDVNTAAGGGGGGGAPMWQQQSTHSHNSGLLGATAGAGGGGRVFQGGMVQTVRPQHLHTSASGGYSGGVSMLGGGGAGSGPLPSLLVGDAPSTSTSMPQHDDFSQQLQHDLIRPAKGRRLGDFFDSADASLGLGSGAAGAAAAPVFGGSGSLTLAGSGNLSQGQLQQLQLQLQMQQLQPSQVTMRRDSSSAAATQGSGVSNDGSGGYSKQQSFAAMRSMEERAAALMRPRAPQAAAVPTAGGLMDAFYQQQQQQQMGPMQQRPQHGQPETE</sequence>
<reference evidence="5" key="1">
    <citation type="journal article" date="2020" name="bioRxiv">
        <title>Comparative genomics of Chlamydomonas.</title>
        <authorList>
            <person name="Craig R.J."/>
            <person name="Hasan A.R."/>
            <person name="Ness R.W."/>
            <person name="Keightley P.D."/>
        </authorList>
    </citation>
    <scope>NUCLEOTIDE SEQUENCE</scope>
    <source>
        <strain evidence="5">SAG 7.73</strain>
    </source>
</reference>
<evidence type="ECO:0000256" key="4">
    <source>
        <dbReference type="SAM" id="MobiDB-lite"/>
    </source>
</evidence>
<proteinExistence type="predicted"/>
<feature type="region of interest" description="Disordered" evidence="4">
    <location>
        <begin position="221"/>
        <end position="246"/>
    </location>
</feature>
<feature type="region of interest" description="Disordered" evidence="4">
    <location>
        <begin position="1223"/>
        <end position="1244"/>
    </location>
</feature>
<dbReference type="GO" id="GO:0071031">
    <property type="term" value="P:nuclear mRNA surveillance of mRNA 3'-end processing"/>
    <property type="evidence" value="ECO:0007669"/>
    <property type="project" value="TreeGrafter"/>
</dbReference>
<comment type="caution">
    <text evidence="5">The sequence shown here is derived from an EMBL/GenBank/DDBJ whole genome shotgun (WGS) entry which is preliminary data.</text>
</comment>
<feature type="region of interest" description="Disordered" evidence="4">
    <location>
        <begin position="1139"/>
        <end position="1179"/>
    </location>
</feature>
<feature type="compositionally biased region" description="Low complexity" evidence="4">
    <location>
        <begin position="1392"/>
        <end position="1414"/>
    </location>
</feature>
<evidence type="ECO:0000313" key="5">
    <source>
        <dbReference type="EMBL" id="KAG2425837.1"/>
    </source>
</evidence>
<dbReference type="GO" id="GO:0071036">
    <property type="term" value="P:nuclear polyadenylation-dependent snoRNA catabolic process"/>
    <property type="evidence" value="ECO:0007669"/>
    <property type="project" value="TreeGrafter"/>
</dbReference>
<protein>
    <submittedName>
        <fullName evidence="5">Uncharacterized protein</fullName>
    </submittedName>
</protein>
<feature type="region of interest" description="Disordered" evidence="4">
    <location>
        <begin position="673"/>
        <end position="735"/>
    </location>
</feature>
<dbReference type="GO" id="GO:0031499">
    <property type="term" value="C:TRAMP complex"/>
    <property type="evidence" value="ECO:0007669"/>
    <property type="project" value="TreeGrafter"/>
</dbReference>
<feature type="compositionally biased region" description="Acidic residues" evidence="4">
    <location>
        <begin position="483"/>
        <end position="504"/>
    </location>
</feature>
<feature type="compositionally biased region" description="Low complexity" evidence="4">
    <location>
        <begin position="565"/>
        <end position="578"/>
    </location>
</feature>
<comment type="subcellular location">
    <subcellularLocation>
        <location evidence="1">Nucleus</location>
    </subcellularLocation>
</comment>
<feature type="region of interest" description="Disordered" evidence="4">
    <location>
        <begin position="561"/>
        <end position="614"/>
    </location>
</feature>
<feature type="compositionally biased region" description="Polar residues" evidence="4">
    <location>
        <begin position="1161"/>
        <end position="1171"/>
    </location>
</feature>
<feature type="compositionally biased region" description="Low complexity" evidence="4">
    <location>
        <begin position="302"/>
        <end position="313"/>
    </location>
</feature>
<gene>
    <name evidence="5" type="ORF">HXX76_013461</name>
</gene>
<feature type="region of interest" description="Disordered" evidence="4">
    <location>
        <begin position="1"/>
        <end position="63"/>
    </location>
</feature>
<organism evidence="5 6">
    <name type="scientific">Chlamydomonas incerta</name>
    <dbReference type="NCBI Taxonomy" id="51695"/>
    <lineage>
        <taxon>Eukaryota</taxon>
        <taxon>Viridiplantae</taxon>
        <taxon>Chlorophyta</taxon>
        <taxon>core chlorophytes</taxon>
        <taxon>Chlorophyceae</taxon>
        <taxon>CS clade</taxon>
        <taxon>Chlamydomonadales</taxon>
        <taxon>Chlamydomonadaceae</taxon>
        <taxon>Chlamydomonas</taxon>
    </lineage>
</organism>
<dbReference type="PANTHER" id="PTHR46543">
    <property type="entry name" value="ZINC FINGER CCHC DOMAIN-CONTAINING PROTEIN 7"/>
    <property type="match status" value="1"/>
</dbReference>